<dbReference type="PANTHER" id="PTHR43617">
    <property type="entry name" value="L-AMINO ACID N-ACETYLTRANSFERASE"/>
    <property type="match status" value="1"/>
</dbReference>
<reference evidence="2 3" key="1">
    <citation type="submission" date="2021-06" db="EMBL/GenBank/DDBJ databases">
        <title>Clostridia strains as spoilage organisms.</title>
        <authorList>
            <person name="Wambui J."/>
            <person name="Stephan R."/>
            <person name="Stevens M.J.A."/>
        </authorList>
    </citation>
    <scope>NUCLEOTIDE SEQUENCE [LARGE SCALE GENOMIC DNA]</scope>
    <source>
        <strain evidence="2 3">DSM 14204</strain>
    </source>
</reference>
<name>A0ABS6BQ91_9CLOT</name>
<proteinExistence type="predicted"/>
<comment type="caution">
    <text evidence="2">The sequence shown here is derived from an EMBL/GenBank/DDBJ whole genome shotgun (WGS) entry which is preliminary data.</text>
</comment>
<evidence type="ECO:0000313" key="3">
    <source>
        <dbReference type="Proteomes" id="UP000776252"/>
    </source>
</evidence>
<dbReference type="Proteomes" id="UP000776252">
    <property type="component" value="Unassembled WGS sequence"/>
</dbReference>
<keyword evidence="3" id="KW-1185">Reference proteome</keyword>
<evidence type="ECO:0000259" key="1">
    <source>
        <dbReference type="PROSITE" id="PS51186"/>
    </source>
</evidence>
<gene>
    <name evidence="2" type="ORF">KPL37_04895</name>
</gene>
<evidence type="ECO:0000313" key="2">
    <source>
        <dbReference type="EMBL" id="MBU3159096.1"/>
    </source>
</evidence>
<dbReference type="PROSITE" id="PS51186">
    <property type="entry name" value="GNAT"/>
    <property type="match status" value="1"/>
</dbReference>
<sequence>MDPDGYLLRFAEDLREKECPRYISSCILKEFKLKNGQTLVLRKPIVEDAKMIVEYLYTVGGESDNLLFGKDESYFTAEMEIEHIKNINESETSSMVLGIINNNIVSIAQISSPNRKRIAHNSEVAISVKKDYWKNGIGSCIMEELIKSVKDGGIIKNISLGVKASNKNAIAMYEKFGFEKIGKHKDFFNINGDFDDEILMDLYI</sequence>
<dbReference type="Pfam" id="PF00583">
    <property type="entry name" value="Acetyltransf_1"/>
    <property type="match status" value="1"/>
</dbReference>
<feature type="domain" description="N-acetyltransferase" evidence="1">
    <location>
        <begin position="39"/>
        <end position="204"/>
    </location>
</feature>
<dbReference type="PANTHER" id="PTHR43617:SF34">
    <property type="entry name" value="PUTATIVE-RELATED"/>
    <property type="match status" value="1"/>
</dbReference>
<accession>A0ABS6BQ91</accession>
<protein>
    <submittedName>
        <fullName evidence="2">GNAT family N-acetyltransferase</fullName>
    </submittedName>
</protein>
<dbReference type="EMBL" id="JAHLDV010000006">
    <property type="protein sequence ID" value="MBU3159096.1"/>
    <property type="molecule type" value="Genomic_DNA"/>
</dbReference>
<dbReference type="InterPro" id="IPR050276">
    <property type="entry name" value="MshD_Acetyltransferase"/>
</dbReference>
<dbReference type="InterPro" id="IPR000182">
    <property type="entry name" value="GNAT_dom"/>
</dbReference>
<organism evidence="2 3">
    <name type="scientific">Clostridium frigoris</name>
    <dbReference type="NCBI Taxonomy" id="205327"/>
    <lineage>
        <taxon>Bacteria</taxon>
        <taxon>Bacillati</taxon>
        <taxon>Bacillota</taxon>
        <taxon>Clostridia</taxon>
        <taxon>Eubacteriales</taxon>
        <taxon>Clostridiaceae</taxon>
        <taxon>Clostridium</taxon>
    </lineage>
</organism>